<evidence type="ECO:0000313" key="5">
    <source>
        <dbReference type="Proteomes" id="UP001143304"/>
    </source>
</evidence>
<reference evidence="4" key="1">
    <citation type="submission" date="2019-02" db="EMBL/GenBank/DDBJ databases">
        <authorList>
            <person name="Li S.-H."/>
        </authorList>
    </citation>
    <scope>NUCLEOTIDE SEQUENCE</scope>
    <source>
        <strain evidence="4">IMCC11814</strain>
    </source>
</reference>
<dbReference type="PRINTS" id="PR00469">
    <property type="entry name" value="PNDRDTASEII"/>
</dbReference>
<dbReference type="EMBL" id="SHNO01000001">
    <property type="protein sequence ID" value="MCX2978515.1"/>
    <property type="molecule type" value="Genomic_DNA"/>
</dbReference>
<keyword evidence="5" id="KW-1185">Reference proteome</keyword>
<proteinExistence type="predicted"/>
<organism evidence="4 5">
    <name type="scientific">Candidatus Marimicrobium litorale</name>
    <dbReference type="NCBI Taxonomy" id="2518991"/>
    <lineage>
        <taxon>Bacteria</taxon>
        <taxon>Pseudomonadati</taxon>
        <taxon>Pseudomonadota</taxon>
        <taxon>Gammaproteobacteria</taxon>
        <taxon>Cellvibrionales</taxon>
        <taxon>Halieaceae</taxon>
        <taxon>Marimicrobium</taxon>
    </lineage>
</organism>
<evidence type="ECO:0000256" key="3">
    <source>
        <dbReference type="ARBA" id="ARBA00023002"/>
    </source>
</evidence>
<keyword evidence="3" id="KW-0560">Oxidoreductase</keyword>
<dbReference type="PANTHER" id="PTHR42877">
    <property type="entry name" value="L-ORNITHINE N(5)-MONOOXYGENASE-RELATED"/>
    <property type="match status" value="1"/>
</dbReference>
<comment type="caution">
    <text evidence="4">The sequence shown here is derived from an EMBL/GenBank/DDBJ whole genome shotgun (WGS) entry which is preliminary data.</text>
</comment>
<keyword evidence="1" id="KW-0285">Flavoprotein</keyword>
<accession>A0ABT3T9K7</accession>
<dbReference type="Gene3D" id="3.50.50.60">
    <property type="entry name" value="FAD/NAD(P)-binding domain"/>
    <property type="match status" value="2"/>
</dbReference>
<evidence type="ECO:0000256" key="2">
    <source>
        <dbReference type="ARBA" id="ARBA00022827"/>
    </source>
</evidence>
<protein>
    <submittedName>
        <fullName evidence="4">FAD-binding protein</fullName>
    </submittedName>
</protein>
<dbReference type="RefSeq" id="WP_279250211.1">
    <property type="nucleotide sequence ID" value="NZ_SHNO01000001.1"/>
</dbReference>
<gene>
    <name evidence="4" type="ORF">EYC82_14205</name>
</gene>
<dbReference type="SUPFAM" id="SSF51905">
    <property type="entry name" value="FAD/NAD(P)-binding domain"/>
    <property type="match status" value="2"/>
</dbReference>
<evidence type="ECO:0000313" key="4">
    <source>
        <dbReference type="EMBL" id="MCX2978515.1"/>
    </source>
</evidence>
<dbReference type="InterPro" id="IPR036188">
    <property type="entry name" value="FAD/NAD-bd_sf"/>
</dbReference>
<dbReference type="Proteomes" id="UP001143304">
    <property type="component" value="Unassembled WGS sequence"/>
</dbReference>
<evidence type="ECO:0000256" key="1">
    <source>
        <dbReference type="ARBA" id="ARBA00022630"/>
    </source>
</evidence>
<dbReference type="PANTHER" id="PTHR42877:SF4">
    <property type="entry name" value="FAD_NAD(P)-BINDING DOMAIN-CONTAINING PROTEIN-RELATED"/>
    <property type="match status" value="1"/>
</dbReference>
<dbReference type="InterPro" id="IPR051209">
    <property type="entry name" value="FAD-bind_Monooxygenase_sf"/>
</dbReference>
<dbReference type="PRINTS" id="PR00368">
    <property type="entry name" value="FADPNR"/>
</dbReference>
<dbReference type="Pfam" id="PF00743">
    <property type="entry name" value="FMO-like"/>
    <property type="match status" value="1"/>
</dbReference>
<sequence length="642" mass="72250">MTNMDWSLSLKDVSDKQLRIALSQTNVPALLASLSHLDGSSRQFRAGITPRVVQLAEEEDGLSEEERVTARALAFDRLQAYRNASCPDPEKLSDASVEEAMHFITGEKIPAEQMAMMSEELNLYGEDRRRLNIEAGSVPQEYRVLVIGSGMSGILAAVRLKEAGIPFDVVDKNPEIGGTWFLNTYPGCQVDSANHLYNYIFAPESQWPGHFSGQPELLDYFLRVVEEFGLRDDIQLETEVLSALWHEKTAEWEVCSRNSEGKKSTSRYDSIVSACGQLNLPAFPDIPGRDSFAGIAFHSARWNHGSDLSGKRVAVIGTGCSAVQFVPEIADKTAKLQVFQRSAPWLLPAEEYHLTMTEAELWCFRNIPFYARWYRFYLFRSRGVDGLLPFFFTQKNWNGHSHSVSADNAALRDALVESIREQAGGDEALAAALIPDYPPGGKRPVLDDGQWIDTLKKPHVTLQSQPILAIEAEGIRTEDGALHNFDVVIYATGFKADHFLQPIKMTGRDGRELHDTWKGNPQAYLGITVPGFPNFYCLYGPNTNIVTGSSIIFGSECEMRYIMGCLKFQFENGVKALEVREDRCRDYNVLIDTRSRECAWGSEHVDSWYKNAEGRVSQNWPGTHWEWWQQTRTPDPGDFHIV</sequence>
<dbReference type="InterPro" id="IPR020946">
    <property type="entry name" value="Flavin_mOase-like"/>
</dbReference>
<name>A0ABT3T9K7_9GAMM</name>
<keyword evidence="2" id="KW-0274">FAD</keyword>